<keyword evidence="4" id="KW-1185">Reference proteome</keyword>
<feature type="compositionally biased region" description="Basic residues" evidence="2">
    <location>
        <begin position="1350"/>
        <end position="1361"/>
    </location>
</feature>
<proteinExistence type="predicted"/>
<feature type="region of interest" description="Disordered" evidence="2">
    <location>
        <begin position="916"/>
        <end position="935"/>
    </location>
</feature>
<feature type="region of interest" description="Disordered" evidence="2">
    <location>
        <begin position="1295"/>
        <end position="1315"/>
    </location>
</feature>
<protein>
    <submittedName>
        <fullName evidence="3">Uncharacterized protein</fullName>
    </submittedName>
</protein>
<dbReference type="InterPro" id="IPR041078">
    <property type="entry name" value="Plavaka"/>
</dbReference>
<gene>
    <name evidence="3" type="ORF">F5891DRAFT_986893</name>
</gene>
<evidence type="ECO:0000256" key="1">
    <source>
        <dbReference type="SAM" id="Coils"/>
    </source>
</evidence>
<feature type="region of interest" description="Disordered" evidence="2">
    <location>
        <begin position="1334"/>
        <end position="1375"/>
    </location>
</feature>
<evidence type="ECO:0000313" key="4">
    <source>
        <dbReference type="Proteomes" id="UP001195769"/>
    </source>
</evidence>
<reference evidence="3" key="1">
    <citation type="journal article" date="2020" name="New Phytol.">
        <title>Comparative genomics reveals dynamic genome evolution in host specialist ectomycorrhizal fungi.</title>
        <authorList>
            <person name="Lofgren L.A."/>
            <person name="Nguyen N.H."/>
            <person name="Vilgalys R."/>
            <person name="Ruytinx J."/>
            <person name="Liao H.L."/>
            <person name="Branco S."/>
            <person name="Kuo A."/>
            <person name="LaButti K."/>
            <person name="Lipzen A."/>
            <person name="Andreopoulos W."/>
            <person name="Pangilinan J."/>
            <person name="Riley R."/>
            <person name="Hundley H."/>
            <person name="Na H."/>
            <person name="Barry K."/>
            <person name="Grigoriev I.V."/>
            <person name="Stajich J.E."/>
            <person name="Kennedy P.G."/>
        </authorList>
    </citation>
    <scope>NUCLEOTIDE SEQUENCE</scope>
    <source>
        <strain evidence="3">FC203</strain>
    </source>
</reference>
<evidence type="ECO:0000256" key="2">
    <source>
        <dbReference type="SAM" id="MobiDB-lite"/>
    </source>
</evidence>
<dbReference type="GeneID" id="64672134"/>
<name>A0AAD4HD91_9AGAM</name>
<organism evidence="3 4">
    <name type="scientific">Suillus fuscotomentosus</name>
    <dbReference type="NCBI Taxonomy" id="1912939"/>
    <lineage>
        <taxon>Eukaryota</taxon>
        <taxon>Fungi</taxon>
        <taxon>Dikarya</taxon>
        <taxon>Basidiomycota</taxon>
        <taxon>Agaricomycotina</taxon>
        <taxon>Agaricomycetes</taxon>
        <taxon>Agaricomycetidae</taxon>
        <taxon>Boletales</taxon>
        <taxon>Suillineae</taxon>
        <taxon>Suillaceae</taxon>
        <taxon>Suillus</taxon>
    </lineage>
</organism>
<keyword evidence="1" id="KW-0175">Coiled coil</keyword>
<feature type="coiled-coil region" evidence="1">
    <location>
        <begin position="939"/>
        <end position="976"/>
    </location>
</feature>
<dbReference type="Pfam" id="PF18759">
    <property type="entry name" value="Plavaka"/>
    <property type="match status" value="1"/>
</dbReference>
<evidence type="ECO:0000313" key="3">
    <source>
        <dbReference type="EMBL" id="KAG1890643.1"/>
    </source>
</evidence>
<dbReference type="RefSeq" id="XP_041217909.1">
    <property type="nucleotide sequence ID" value="XM_041377836.1"/>
</dbReference>
<feature type="compositionally biased region" description="Polar residues" evidence="2">
    <location>
        <begin position="1336"/>
        <end position="1346"/>
    </location>
</feature>
<accession>A0AAD4HD91</accession>
<sequence>MAPNHTRFCDLWGQDIKPRGWTTHRKACETNADKRHRDQAIVDAIRQEKALNESVLDGQWTAQPSRAHTPIEARDYQHDIAHDFDVDFSLTDHFEPEPMDASAPPTYSLDDIKVKHHPNSGIKAQIYPFNNFHRRPATSSAYTTPNNHPWRPFQSRLEFEVAELALEVRLNNEQTDCLINICHQCSLRKDSFMLKNHKDIHGKWEAASHRITKFMKDVISVPYDSKMQEFNFDGQTFVRFVDEPFTAEDFWNVQSQLPQDAKPLAFILYADKTRLSSFGTAKGYPVVARLANLPTDIQNGRGVGSGYIVGWLPIVTEDKEHSGKSSWVNFENAVWHESFAKITSSLASKSRTGQWYPCLDGIDRWFFLCLLILSADYEEQQVLSFYIVFFLTIIYRKWTPMKNKTSFSNNMDFVIIHSGPSDIQMYIERYRMTGVTTTMAVFGPVITGFAAFPRWRNLKHPNQVMSITFADSSVHEDISKMIIYAMHNILTEEASLLGYLLVRCVRLYLEVDMYAAFEVHTTNTISEGRSAVQALTAFMKQYITATEEDDKNWNFPKLHMITHLFDDIEAKGVTRNYNTKPNEQMHGPLKDWYQHRTNFKNITEQILRIDHWLLVADDIHCQIFDLDEYVISQRQANDIDEDADEDDPDSEVLTNPIRHVFGPLDGSMHVKFGSREAPQTFGLIENSHKDDIAFSNFHVKLNSFLNVFLFASNIPLPDGKRIHLLSTHTITTCRLLRVNYESMVDWRQYTDYLQCNPKFFNAPRFDCVFIQTNQKVILGRLLLLFECPVGDNVFPLALVHPYDAPIGVQLRKDKHLNLLRVRAKPRAQAEFFSTRSIIRGALLVHDENLNYFVVDMVDTDMQGMWCAFDWDDADRSGTILHDSLSIRDDTFIVMAVLDMRTFMHVLLLVSHSHSDTDSDSDGQGSNPTHISIPAPSASKGELLEVLKTLQVQMQCLQDENKSIKEENKTLRAEKLKRKWRVDTQHELSVHEDTITIYARKYGMMMEMFPRSDLLNKKLPEAPTPFDSPDQYKTVAMQDSAFLHELYHHFPESLHKIMESLYFSDMVLKCIPDACANEIKKLCGVAGDIFNLPSKYFTSTSFERATIPEIQQLLGVSSAANQTYKTFLPILFPELKEDTSLKTVFGNWELLARVLKASLRGVTSLHHRSSGGGTHTNALKWSVHQIMPGAIAWAAVIVRKKSNINYKTLFYNYKKVLVSKWTTRRVTLIVTNINNYVFEAVKGPSVDPSAEQDHASAINHALAALDMDSSESDHESDASAQISAALSVANPPSIVSATQSPSAIGARPDFNHSQPKASSDIVICDAPVADVGAQVVEESTQNVGDSVSTRGRTKTRGSRKKAAPQAAVSRTTRSRR</sequence>
<dbReference type="EMBL" id="JABBWK010000135">
    <property type="protein sequence ID" value="KAG1890643.1"/>
    <property type="molecule type" value="Genomic_DNA"/>
</dbReference>
<comment type="caution">
    <text evidence="3">The sequence shown here is derived from an EMBL/GenBank/DDBJ whole genome shotgun (WGS) entry which is preliminary data.</text>
</comment>
<dbReference type="Proteomes" id="UP001195769">
    <property type="component" value="Unassembled WGS sequence"/>
</dbReference>